<feature type="transmembrane region" description="Helical" evidence="1">
    <location>
        <begin position="162"/>
        <end position="180"/>
    </location>
</feature>
<dbReference type="EMBL" id="FZON01000007">
    <property type="protein sequence ID" value="SNS21659.1"/>
    <property type="molecule type" value="Genomic_DNA"/>
</dbReference>
<gene>
    <name evidence="2" type="ORF">SAMN04488078_100794</name>
</gene>
<dbReference type="Proteomes" id="UP000198440">
    <property type="component" value="Unassembled WGS sequence"/>
</dbReference>
<feature type="transmembrane region" description="Helical" evidence="1">
    <location>
        <begin position="132"/>
        <end position="156"/>
    </location>
</feature>
<protein>
    <submittedName>
        <fullName evidence="2">Uncharacterized protein</fullName>
    </submittedName>
</protein>
<evidence type="ECO:0000256" key="1">
    <source>
        <dbReference type="SAM" id="Phobius"/>
    </source>
</evidence>
<keyword evidence="1" id="KW-0812">Transmembrane</keyword>
<evidence type="ECO:0000313" key="2">
    <source>
        <dbReference type="EMBL" id="SNS21659.1"/>
    </source>
</evidence>
<name>A0A239CNZ3_9RHOB</name>
<evidence type="ECO:0000313" key="3">
    <source>
        <dbReference type="Proteomes" id="UP000198440"/>
    </source>
</evidence>
<reference evidence="2 3" key="1">
    <citation type="submission" date="2017-06" db="EMBL/GenBank/DDBJ databases">
        <authorList>
            <person name="Kim H.J."/>
            <person name="Triplett B.A."/>
        </authorList>
    </citation>
    <scope>NUCLEOTIDE SEQUENCE [LARGE SCALE GENOMIC DNA]</scope>
    <source>
        <strain evidence="2 3">DSM 11445</strain>
    </source>
</reference>
<proteinExistence type="predicted"/>
<organism evidence="2 3">
    <name type="scientific">Antarctobacter heliothermus</name>
    <dbReference type="NCBI Taxonomy" id="74033"/>
    <lineage>
        <taxon>Bacteria</taxon>
        <taxon>Pseudomonadati</taxon>
        <taxon>Pseudomonadota</taxon>
        <taxon>Alphaproteobacteria</taxon>
        <taxon>Rhodobacterales</taxon>
        <taxon>Roseobacteraceae</taxon>
        <taxon>Antarctobacter</taxon>
    </lineage>
</organism>
<keyword evidence="1" id="KW-1133">Transmembrane helix</keyword>
<accession>A0A239CNZ3</accession>
<sequence>MPWTGRRGCSAATSAGAPLTEDFTFRLAPIGKTVTWRLEGDLLTGPQGTCDLTGIETANFVDTTVQLIRMRRLDLRGASGLCRISVNTRLGLPPDDPNRAAHRALCRRVSEHLSSRAPDLPVKIGEAGAIRALWFGIGVLSLVMGLGIGIAALATGVSSDRLLGMIVPVTLLALFGAVLMHRHALWRTPLEIPVSALPAIVDLLDLPKAPDQRV</sequence>
<dbReference type="AlphaFoldDB" id="A0A239CNZ3"/>
<keyword evidence="1" id="KW-0472">Membrane</keyword>